<feature type="compositionally biased region" description="Basic and acidic residues" evidence="10">
    <location>
        <begin position="177"/>
        <end position="186"/>
    </location>
</feature>
<dbReference type="InterPro" id="IPR005225">
    <property type="entry name" value="Small_GTP-bd"/>
</dbReference>
<dbReference type="SMART" id="SM00173">
    <property type="entry name" value="RAS"/>
    <property type="match status" value="1"/>
</dbReference>
<feature type="domain" description="Tr-type G" evidence="11">
    <location>
        <begin position="512"/>
        <end position="684"/>
    </location>
</feature>
<feature type="binding site" evidence="8">
    <location>
        <begin position="571"/>
        <end position="575"/>
    </location>
    <ligand>
        <name>GTP</name>
        <dbReference type="ChEBI" id="CHEBI:37565"/>
    </ligand>
</feature>
<dbReference type="InterPro" id="IPR006847">
    <property type="entry name" value="IF2_N"/>
</dbReference>
<dbReference type="Proteomes" id="UP001057702">
    <property type="component" value="Unassembled WGS sequence"/>
</dbReference>
<evidence type="ECO:0000256" key="9">
    <source>
        <dbReference type="RuleBase" id="RU000644"/>
    </source>
</evidence>
<dbReference type="HAMAP" id="MF_00100_B">
    <property type="entry name" value="IF_2_B"/>
    <property type="match status" value="1"/>
</dbReference>
<dbReference type="Gene3D" id="2.40.30.10">
    <property type="entry name" value="Translation factors"/>
    <property type="match status" value="2"/>
</dbReference>
<reference evidence="12" key="1">
    <citation type="submission" date="2022-06" db="EMBL/GenBank/DDBJ databases">
        <title>Draft genome sequence of Streptomyces sp. RB6PN25 isolated from peat swamp forest in Thailand.</title>
        <authorList>
            <person name="Duangmal K."/>
            <person name="Klaysubun C."/>
        </authorList>
    </citation>
    <scope>NUCLEOTIDE SEQUENCE</scope>
    <source>
        <strain evidence="12">RB6PN25</strain>
    </source>
</reference>
<feature type="region of interest" description="Disordered" evidence="10">
    <location>
        <begin position="49"/>
        <end position="410"/>
    </location>
</feature>
<evidence type="ECO:0000313" key="12">
    <source>
        <dbReference type="EMBL" id="MCQ4084548.1"/>
    </source>
</evidence>
<dbReference type="InterPro" id="IPR023115">
    <property type="entry name" value="TIF_IF2_dom3"/>
</dbReference>
<evidence type="ECO:0000256" key="5">
    <source>
        <dbReference type="ARBA" id="ARBA00022917"/>
    </source>
</evidence>
<feature type="compositionally biased region" description="Gly residues" evidence="10">
    <location>
        <begin position="237"/>
        <end position="258"/>
    </location>
</feature>
<dbReference type="CDD" id="cd01887">
    <property type="entry name" value="IF2_eIF5B"/>
    <property type="match status" value="1"/>
</dbReference>
<evidence type="ECO:0000256" key="3">
    <source>
        <dbReference type="ARBA" id="ARBA00022540"/>
    </source>
</evidence>
<comment type="similarity">
    <text evidence="1 8 9">Belongs to the TRAFAC class translation factor GTPase superfamily. Classic translation factor GTPase family. IF-2 subfamily.</text>
</comment>
<comment type="caution">
    <text evidence="12">The sequence shown here is derived from an EMBL/GenBank/DDBJ whole genome shotgun (WGS) entry which is preliminary data.</text>
</comment>
<feature type="compositionally biased region" description="Pro residues" evidence="10">
    <location>
        <begin position="151"/>
        <end position="173"/>
    </location>
</feature>
<dbReference type="SUPFAM" id="SSF52540">
    <property type="entry name" value="P-loop containing nucleoside triphosphate hydrolases"/>
    <property type="match status" value="1"/>
</dbReference>
<keyword evidence="6 8" id="KW-0342">GTP-binding</keyword>
<dbReference type="Gene3D" id="3.40.50.300">
    <property type="entry name" value="P-loop containing nucleotide triphosphate hydrolases"/>
    <property type="match status" value="1"/>
</dbReference>
<comment type="caution">
    <text evidence="8">Lacks conserved residue(s) required for the propagation of feature annotation.</text>
</comment>
<protein>
    <recommendedName>
        <fullName evidence="2 8">Translation initiation factor IF-2</fullName>
    </recommendedName>
</protein>
<dbReference type="InterPro" id="IPR053905">
    <property type="entry name" value="EF-G-like_DII"/>
</dbReference>
<feature type="compositionally biased region" description="Low complexity" evidence="10">
    <location>
        <begin position="216"/>
        <end position="229"/>
    </location>
</feature>
<feature type="compositionally biased region" description="Pro residues" evidence="10">
    <location>
        <begin position="88"/>
        <end position="98"/>
    </location>
</feature>
<dbReference type="PANTHER" id="PTHR43381:SF5">
    <property type="entry name" value="TR-TYPE G DOMAIN-CONTAINING PROTEIN"/>
    <property type="match status" value="1"/>
</dbReference>
<gene>
    <name evidence="8 12" type="primary">infB</name>
    <name evidence="12" type="ORF">NGB36_29230</name>
</gene>
<dbReference type="SUPFAM" id="SSF52156">
    <property type="entry name" value="Initiation factor IF2/eIF5b, domain 3"/>
    <property type="match status" value="1"/>
</dbReference>
<dbReference type="InterPro" id="IPR009000">
    <property type="entry name" value="Transl_B-barrel_sf"/>
</dbReference>
<dbReference type="InterPro" id="IPR000795">
    <property type="entry name" value="T_Tr_GTP-bd_dom"/>
</dbReference>
<evidence type="ECO:0000256" key="4">
    <source>
        <dbReference type="ARBA" id="ARBA00022741"/>
    </source>
</evidence>
<evidence type="ECO:0000256" key="7">
    <source>
        <dbReference type="ARBA" id="ARBA00025162"/>
    </source>
</evidence>
<dbReference type="InterPro" id="IPR044145">
    <property type="entry name" value="IF2_II"/>
</dbReference>
<dbReference type="PROSITE" id="PS51722">
    <property type="entry name" value="G_TR_2"/>
    <property type="match status" value="1"/>
</dbReference>
<comment type="subcellular location">
    <subcellularLocation>
        <location evidence="8">Cytoplasm</location>
    </subcellularLocation>
</comment>
<evidence type="ECO:0000256" key="6">
    <source>
        <dbReference type="ARBA" id="ARBA00023134"/>
    </source>
</evidence>
<feature type="compositionally biased region" description="Basic residues" evidence="10">
    <location>
        <begin position="391"/>
        <end position="400"/>
    </location>
</feature>
<keyword evidence="8" id="KW-0963">Cytoplasm</keyword>
<dbReference type="Pfam" id="PF04760">
    <property type="entry name" value="IF2_N"/>
    <property type="match status" value="2"/>
</dbReference>
<evidence type="ECO:0000313" key="13">
    <source>
        <dbReference type="Proteomes" id="UP001057702"/>
    </source>
</evidence>
<feature type="compositionally biased region" description="Pro residues" evidence="10">
    <location>
        <begin position="107"/>
        <end position="132"/>
    </location>
</feature>
<keyword evidence="4 8" id="KW-0547">Nucleotide-binding</keyword>
<evidence type="ECO:0000256" key="2">
    <source>
        <dbReference type="ARBA" id="ARBA00020675"/>
    </source>
</evidence>
<sequence length="1019" mass="103783">MAKVRVYELAKEFGVESKVVMAKLQELGEFVRSASSTIEAPVVRKLTDALQQGNGGAAGSTAAKPSAPRKQAPSKPSPAPGATARPAAPKPAGSPAPKPAASAPTSTPTPTPAPRPAAPGPRPGPKPAPAQPAPAAEFSSPPASAGAAPSPAAPSGPRPAAPGPRPSQRPAPGPRDGGARGGERAPRSGGGARPAAPRPAGPRPGNNPFTSSGSTGMPRPQAPGGARPGAPRPGGPGGPGGGPRPGGAPRPGGQAGPGGPRPTPGGMPRPQGGGGPRPNPGMMPQRPAAGPRPGGGPGGGRGPGGGGRGPGGGGGRPGGGGGGFAGRPGGGGGRPGTGFAGRPGGPGGGGGGGGFGGGGGGRPGFGGRPGGPGGRGGTQGAFGRGPGGRPARGRKSKRQRRQEYEAMQAPSVGGVLLPRGNGQIVRLSRGASLTDFAEKINANPASLVQVMLNLGEMVTATQSVSDETLQLLAQEMNYVVEIVSPEEEDRELLESFDIEFGEDEGGEEALVARPPVVTVMGHVDHGKTRLLDAIRKTNVVAGEAGGITQHIGAYQVTTEVNGEDRKITFIDTPGHEAFTAMRARGAKSTDIAILVVAANDGVMPQTVEALNHAKAADVPIVVAVNKIDVEGADPTKVRGQLTEYGLVAEEYGGDTMFVDISAKQGINIDGLLEAVVLTADASLDLRANPEQDAQGIAIEAHLDRGRGAVATVLVQRGTLRVGDTMVVGDAYGRVRAMLDDSGTNVEEAGPSAPVLVLGLTNVPGAGDNFLVVDEDRTARQIAEKRAARERNAAFARKGVRFSLENLDEALKAGQVQQLNLILKGDASGSVEALESSLMQLDVGDEVDLRILHRGVGAVTEHDINLAAGSDAIVIGFNVRAEGRATSLAEREGVDVRYYSVIYQVIEEIEAALKGMLKPEYEEVELGTAEIREVFRSSKLGNIAGVLIRSGEVRRNTKARLIRDGKVIAENLTIEGLRRFKDDVTEIREGFEGGINLGNYNDIKVDDIIATYEMREKPRG</sequence>
<name>A0ABT1Q5A9_9ACTN</name>
<dbReference type="Pfam" id="PF22042">
    <property type="entry name" value="EF-G_D2"/>
    <property type="match status" value="1"/>
</dbReference>
<dbReference type="Gene3D" id="1.10.10.2480">
    <property type="match status" value="1"/>
</dbReference>
<dbReference type="InterPro" id="IPR027417">
    <property type="entry name" value="P-loop_NTPase"/>
</dbReference>
<dbReference type="RefSeq" id="WP_255923611.1">
    <property type="nucleotide sequence ID" value="NZ_JANFNG010000037.1"/>
</dbReference>
<keyword evidence="13" id="KW-1185">Reference proteome</keyword>
<accession>A0ABT1Q5A9</accession>
<evidence type="ECO:0000259" key="11">
    <source>
        <dbReference type="PROSITE" id="PS51722"/>
    </source>
</evidence>
<proteinExistence type="inferred from homology"/>
<dbReference type="CDD" id="cd03702">
    <property type="entry name" value="IF2_mtIF2_II"/>
    <property type="match status" value="1"/>
</dbReference>
<feature type="compositionally biased region" description="Low complexity" evidence="10">
    <location>
        <begin position="133"/>
        <end position="150"/>
    </location>
</feature>
<evidence type="ECO:0000256" key="8">
    <source>
        <dbReference type="HAMAP-Rule" id="MF_00100"/>
    </source>
</evidence>
<evidence type="ECO:0000256" key="10">
    <source>
        <dbReference type="SAM" id="MobiDB-lite"/>
    </source>
</evidence>
<comment type="function">
    <text evidence="7 8 9">One of the essential components for the initiation of protein synthesis. Protects formylmethionyl-tRNA from spontaneous hydrolysis and promotes its binding to the 30S ribosomal subunits. Also involved in the hydrolysis of GTP during the formation of the 70S ribosomal complex.</text>
</comment>
<keyword evidence="5 8" id="KW-0648">Protein biosynthesis</keyword>
<dbReference type="InterPro" id="IPR036925">
    <property type="entry name" value="TIF_IF2_dom3_sf"/>
</dbReference>
<dbReference type="SUPFAM" id="SSF50447">
    <property type="entry name" value="Translation proteins"/>
    <property type="match status" value="2"/>
</dbReference>
<dbReference type="Pfam" id="PF00009">
    <property type="entry name" value="GTP_EFTU"/>
    <property type="match status" value="1"/>
</dbReference>
<dbReference type="NCBIfam" id="TIGR00231">
    <property type="entry name" value="small_GTP"/>
    <property type="match status" value="1"/>
</dbReference>
<evidence type="ECO:0000256" key="1">
    <source>
        <dbReference type="ARBA" id="ARBA00007733"/>
    </source>
</evidence>
<dbReference type="PROSITE" id="PS01176">
    <property type="entry name" value="IF2"/>
    <property type="match status" value="1"/>
</dbReference>
<feature type="compositionally biased region" description="Gly residues" evidence="10">
    <location>
        <begin position="292"/>
        <end position="390"/>
    </location>
</feature>
<dbReference type="PANTHER" id="PTHR43381">
    <property type="entry name" value="TRANSLATION INITIATION FACTOR IF-2-RELATED"/>
    <property type="match status" value="1"/>
</dbReference>
<dbReference type="NCBIfam" id="TIGR00487">
    <property type="entry name" value="IF-2"/>
    <property type="match status" value="1"/>
</dbReference>
<dbReference type="GO" id="GO:0003743">
    <property type="term" value="F:translation initiation factor activity"/>
    <property type="evidence" value="ECO:0007669"/>
    <property type="project" value="UniProtKB-KW"/>
</dbReference>
<organism evidence="12 13">
    <name type="scientific">Streptomyces humicola</name>
    <dbReference type="NCBI Taxonomy" id="2953240"/>
    <lineage>
        <taxon>Bacteria</taxon>
        <taxon>Bacillati</taxon>
        <taxon>Actinomycetota</taxon>
        <taxon>Actinomycetes</taxon>
        <taxon>Kitasatosporales</taxon>
        <taxon>Streptomycetaceae</taxon>
        <taxon>Streptomyces</taxon>
    </lineage>
</organism>
<dbReference type="PRINTS" id="PR00315">
    <property type="entry name" value="ELONGATNFCT"/>
</dbReference>
<dbReference type="CDD" id="cd03692">
    <property type="entry name" value="mtIF2_IVc"/>
    <property type="match status" value="1"/>
</dbReference>
<dbReference type="InterPro" id="IPR015760">
    <property type="entry name" value="TIF_IF2"/>
</dbReference>
<dbReference type="Gene3D" id="3.40.50.10050">
    <property type="entry name" value="Translation initiation factor IF- 2, domain 3"/>
    <property type="match status" value="1"/>
</dbReference>
<dbReference type="EMBL" id="JANFNG010000037">
    <property type="protein sequence ID" value="MCQ4084548.1"/>
    <property type="molecule type" value="Genomic_DNA"/>
</dbReference>
<feature type="compositionally biased region" description="Low complexity" evidence="10">
    <location>
        <begin position="280"/>
        <end position="291"/>
    </location>
</feature>
<keyword evidence="3 8" id="KW-0396">Initiation factor</keyword>
<dbReference type="Pfam" id="PF11987">
    <property type="entry name" value="IF-2"/>
    <property type="match status" value="1"/>
</dbReference>
<feature type="binding site" evidence="8">
    <location>
        <begin position="521"/>
        <end position="528"/>
    </location>
    <ligand>
        <name>GTP</name>
        <dbReference type="ChEBI" id="CHEBI:37565"/>
    </ligand>
</feature>
<dbReference type="InterPro" id="IPR000178">
    <property type="entry name" value="TF_IF2_bacterial-like"/>
</dbReference>
<feature type="binding site" evidence="8">
    <location>
        <begin position="625"/>
        <end position="628"/>
    </location>
    <ligand>
        <name>GTP</name>
        <dbReference type="ChEBI" id="CHEBI:37565"/>
    </ligand>
</feature>